<dbReference type="AlphaFoldDB" id="A0AAE4K7R7"/>
<dbReference type="InterPro" id="IPR014036">
    <property type="entry name" value="DeoR-like_C"/>
</dbReference>
<keyword evidence="3" id="KW-0804">Transcription</keyword>
<dbReference type="PROSITE" id="PS51000">
    <property type="entry name" value="HTH_DEOR_2"/>
    <property type="match status" value="1"/>
</dbReference>
<dbReference type="PANTHER" id="PTHR30363:SF8">
    <property type="entry name" value="DEOXYRIBOSE OPERON REPRESSOR"/>
    <property type="match status" value="1"/>
</dbReference>
<sequence length="273" mass="29301">MASMTPTSTGKPVPQPTLGERARAQRLSRMQDMIREQGPTPLARIAEVLGVTVMTVRRDLAADDSPLICLGGHVLESSPGAGENRYSIDREADQHAQRKRLACQRAAQRVQEGDSLFIDCGTTMTHLAEALPVDIGLSVICYSLNIANIVSQRPNTQVILLGGLYHPSSASFASEEGVAYLKRLGVNKAFLSAGGVDARRGVSCSNFHEVPIKQAAIASAAECYVVIDQSKLGRFRPAFYSTLEVFSGIVVGGTPEQDQLDLFSDFPIEVVAG</sequence>
<dbReference type="Pfam" id="PF08220">
    <property type="entry name" value="HTH_DeoR"/>
    <property type="match status" value="1"/>
</dbReference>
<dbReference type="InterPro" id="IPR018356">
    <property type="entry name" value="Tscrpt_reg_HTH_DeoR_CS"/>
</dbReference>
<dbReference type="PROSITE" id="PS00894">
    <property type="entry name" value="HTH_DEOR_1"/>
    <property type="match status" value="1"/>
</dbReference>
<keyword evidence="1" id="KW-0805">Transcription regulation</keyword>
<gene>
    <name evidence="5" type="ORF">RJN63_18855</name>
</gene>
<comment type="caution">
    <text evidence="5">The sequence shown here is derived from an EMBL/GenBank/DDBJ whole genome shotgun (WGS) entry which is preliminary data.</text>
</comment>
<dbReference type="SMART" id="SM01134">
    <property type="entry name" value="DeoRC"/>
    <property type="match status" value="1"/>
</dbReference>
<dbReference type="PANTHER" id="PTHR30363">
    <property type="entry name" value="HTH-TYPE TRANSCRIPTIONAL REGULATOR SRLR-RELATED"/>
    <property type="match status" value="1"/>
</dbReference>
<dbReference type="InterPro" id="IPR050313">
    <property type="entry name" value="Carb_Metab_HTH_regulators"/>
</dbReference>
<dbReference type="EMBL" id="JAVRAA010000010">
    <property type="protein sequence ID" value="MDT0338903.1"/>
    <property type="molecule type" value="Genomic_DNA"/>
</dbReference>
<dbReference type="GO" id="GO:0003677">
    <property type="term" value="F:DNA binding"/>
    <property type="evidence" value="ECO:0007669"/>
    <property type="project" value="UniProtKB-KW"/>
</dbReference>
<evidence type="ECO:0000259" key="4">
    <source>
        <dbReference type="PROSITE" id="PS51000"/>
    </source>
</evidence>
<dbReference type="RefSeq" id="WP_310838412.1">
    <property type="nucleotide sequence ID" value="NZ_JAVLSM010000014.1"/>
</dbReference>
<accession>A0AAE4K7R7</accession>
<dbReference type="SMART" id="SM00420">
    <property type="entry name" value="HTH_DEOR"/>
    <property type="match status" value="1"/>
</dbReference>
<dbReference type="SUPFAM" id="SSF100950">
    <property type="entry name" value="NagB/RpiA/CoA transferase-like"/>
    <property type="match status" value="1"/>
</dbReference>
<organism evidence="5">
    <name type="scientific">Herbaspirillum huttiense subsp. nephrolepidis</name>
    <dbReference type="NCBI Taxonomy" id="3075126"/>
    <lineage>
        <taxon>Bacteria</taxon>
        <taxon>Pseudomonadati</taxon>
        <taxon>Pseudomonadota</taxon>
        <taxon>Betaproteobacteria</taxon>
        <taxon>Burkholderiales</taxon>
        <taxon>Oxalobacteraceae</taxon>
        <taxon>Herbaspirillum</taxon>
    </lineage>
</organism>
<dbReference type="GO" id="GO:0003700">
    <property type="term" value="F:DNA-binding transcription factor activity"/>
    <property type="evidence" value="ECO:0007669"/>
    <property type="project" value="InterPro"/>
</dbReference>
<evidence type="ECO:0000256" key="2">
    <source>
        <dbReference type="ARBA" id="ARBA00023125"/>
    </source>
</evidence>
<evidence type="ECO:0000256" key="1">
    <source>
        <dbReference type="ARBA" id="ARBA00023015"/>
    </source>
</evidence>
<keyword evidence="2 5" id="KW-0238">DNA-binding</keyword>
<protein>
    <submittedName>
        <fullName evidence="5">DeoR/GlpR family DNA-binding transcription regulator</fullName>
    </submittedName>
</protein>
<evidence type="ECO:0000313" key="5">
    <source>
        <dbReference type="EMBL" id="MDT0338903.1"/>
    </source>
</evidence>
<proteinExistence type="predicted"/>
<dbReference type="InterPro" id="IPR001034">
    <property type="entry name" value="DeoR_HTH"/>
</dbReference>
<reference evidence="5" key="1">
    <citation type="submission" date="2023-02" db="EMBL/GenBank/DDBJ databases">
        <title>Description of Herbaspirillum huttiense subsp. nephrolepsisexaltata and Herbaspirillum huttiense subsp. lycopersicon.</title>
        <authorList>
            <person name="Poudel M."/>
            <person name="Sharma A."/>
            <person name="Goss E."/>
            <person name="Tapia J.H."/>
            <person name="Harmon C.M."/>
            <person name="Jones J.B."/>
        </authorList>
    </citation>
    <scope>NUCLEOTIDE SEQUENCE</scope>
    <source>
        <strain evidence="5">NC40101</strain>
    </source>
</reference>
<dbReference type="InterPro" id="IPR037171">
    <property type="entry name" value="NagB/RpiA_transferase-like"/>
</dbReference>
<dbReference type="Pfam" id="PF00455">
    <property type="entry name" value="DeoRC"/>
    <property type="match status" value="1"/>
</dbReference>
<evidence type="ECO:0000256" key="3">
    <source>
        <dbReference type="ARBA" id="ARBA00023163"/>
    </source>
</evidence>
<feature type="domain" description="HTH deoR-type" evidence="4">
    <location>
        <begin position="23"/>
        <end position="83"/>
    </location>
</feature>
<name>A0AAE4K7R7_9BURK</name>